<dbReference type="PANTHER" id="PTHR48277">
    <property type="entry name" value="MITOCHONDRIAL RIBOSOMAL PROTEIN S5"/>
    <property type="match status" value="1"/>
</dbReference>
<evidence type="ECO:0000256" key="6">
    <source>
        <dbReference type="ARBA" id="ARBA00023274"/>
    </source>
</evidence>
<evidence type="ECO:0000256" key="7">
    <source>
        <dbReference type="ARBA" id="ARBA00035255"/>
    </source>
</evidence>
<dbReference type="FunFam" id="3.30.230.10:FF:000002">
    <property type="entry name" value="30S ribosomal protein S5"/>
    <property type="match status" value="1"/>
</dbReference>
<keyword evidence="4 8" id="KW-0694">RNA-binding</keyword>
<keyword evidence="3 8" id="KW-0699">rRNA-binding</keyword>
<proteinExistence type="inferred from homology"/>
<evidence type="ECO:0000313" key="11">
    <source>
        <dbReference type="EMBL" id="OJX57332.1"/>
    </source>
</evidence>
<evidence type="ECO:0000256" key="9">
    <source>
        <dbReference type="RuleBase" id="RU003823"/>
    </source>
</evidence>
<evidence type="ECO:0000256" key="5">
    <source>
        <dbReference type="ARBA" id="ARBA00022980"/>
    </source>
</evidence>
<dbReference type="Pfam" id="PF03719">
    <property type="entry name" value="Ribosomal_S5_C"/>
    <property type="match status" value="1"/>
</dbReference>
<dbReference type="GO" id="GO:0019843">
    <property type="term" value="F:rRNA binding"/>
    <property type="evidence" value="ECO:0007669"/>
    <property type="project" value="UniProtKB-UniRule"/>
</dbReference>
<dbReference type="STRING" id="1895771.BGO89_09170"/>
<name>A0A1M3KY40_9BACT</name>
<comment type="subunit">
    <text evidence="8">Part of the 30S ribosomal subunit. Contacts proteins S4 and S8.</text>
</comment>
<dbReference type="PROSITE" id="PS00585">
    <property type="entry name" value="RIBOSOMAL_S5"/>
    <property type="match status" value="1"/>
</dbReference>
<dbReference type="InterPro" id="IPR005324">
    <property type="entry name" value="Ribosomal_uS5_C"/>
</dbReference>
<keyword evidence="6 8" id="KW-0687">Ribonucleoprotein</keyword>
<dbReference type="GO" id="GO:0006412">
    <property type="term" value="P:translation"/>
    <property type="evidence" value="ECO:0007669"/>
    <property type="project" value="UniProtKB-UniRule"/>
</dbReference>
<evidence type="ECO:0000256" key="3">
    <source>
        <dbReference type="ARBA" id="ARBA00022730"/>
    </source>
</evidence>
<feature type="domain" description="S5 DRBM" evidence="10">
    <location>
        <begin position="13"/>
        <end position="76"/>
    </location>
</feature>
<protein>
    <recommendedName>
        <fullName evidence="7 8">Small ribosomal subunit protein uS5</fullName>
    </recommendedName>
</protein>
<evidence type="ECO:0000256" key="1">
    <source>
        <dbReference type="ARBA" id="ARBA00003093"/>
    </source>
</evidence>
<dbReference type="InterPro" id="IPR014721">
    <property type="entry name" value="Ribsml_uS5_D2-typ_fold_subgr"/>
</dbReference>
<dbReference type="NCBIfam" id="TIGR01021">
    <property type="entry name" value="rpsE_bact"/>
    <property type="match status" value="1"/>
</dbReference>
<evidence type="ECO:0000256" key="8">
    <source>
        <dbReference type="HAMAP-Rule" id="MF_01307"/>
    </source>
</evidence>
<evidence type="ECO:0000259" key="10">
    <source>
        <dbReference type="PROSITE" id="PS50881"/>
    </source>
</evidence>
<dbReference type="AlphaFoldDB" id="A0A1M3KY40"/>
<dbReference type="Gene3D" id="3.30.230.10">
    <property type="match status" value="1"/>
</dbReference>
<evidence type="ECO:0000256" key="2">
    <source>
        <dbReference type="ARBA" id="ARBA00008945"/>
    </source>
</evidence>
<evidence type="ECO:0000256" key="4">
    <source>
        <dbReference type="ARBA" id="ARBA00022884"/>
    </source>
</evidence>
<dbReference type="PROSITE" id="PS50881">
    <property type="entry name" value="S5_DSRBD"/>
    <property type="match status" value="1"/>
</dbReference>
<dbReference type="InterPro" id="IPR005712">
    <property type="entry name" value="Ribosomal_uS5_bac-type"/>
</dbReference>
<dbReference type="Proteomes" id="UP000184233">
    <property type="component" value="Unassembled WGS sequence"/>
</dbReference>
<comment type="function">
    <text evidence="8">With S4 and S12 plays an important role in translational accuracy.</text>
</comment>
<dbReference type="Pfam" id="PF00333">
    <property type="entry name" value="Ribosomal_S5"/>
    <property type="match status" value="1"/>
</dbReference>
<gene>
    <name evidence="8" type="primary">rpsE</name>
    <name evidence="11" type="ORF">BGO89_09170</name>
</gene>
<dbReference type="Gene3D" id="3.30.160.20">
    <property type="match status" value="1"/>
</dbReference>
<dbReference type="InterPro" id="IPR020568">
    <property type="entry name" value="Ribosomal_Su5_D2-typ_SF"/>
</dbReference>
<dbReference type="EMBL" id="MKVH01000024">
    <property type="protein sequence ID" value="OJX57332.1"/>
    <property type="molecule type" value="Genomic_DNA"/>
</dbReference>
<dbReference type="SUPFAM" id="SSF54211">
    <property type="entry name" value="Ribosomal protein S5 domain 2-like"/>
    <property type="match status" value="1"/>
</dbReference>
<comment type="function">
    <text evidence="1 8">Located at the back of the 30S subunit body where it stabilizes the conformation of the head with respect to the body.</text>
</comment>
<dbReference type="InterPro" id="IPR013810">
    <property type="entry name" value="Ribosomal_uS5_N"/>
</dbReference>
<dbReference type="PANTHER" id="PTHR48277:SF1">
    <property type="entry name" value="MITOCHONDRIAL RIBOSOMAL PROTEIN S5"/>
    <property type="match status" value="1"/>
</dbReference>
<keyword evidence="5 8" id="KW-0689">Ribosomal protein</keyword>
<sequence length="169" mass="17374">MSVAKQKVSELNLKDKIVYVGRTAKVVKGGRRFNFSAIVVVGDENGHVGYGLGKAGEVSDAVTKATEAAKKAVVKVRVQDGTIPHQIIGKFGAAKVLIRPATPGTGVIAAGGVRAILELAGVKDVLTKSQGSSNPHNTVKATMQALTALDDASAVAARRGVGIEKVLHG</sequence>
<organism evidence="11 12">
    <name type="scientific">Candidatus Kapaibacterium thiocyanatum</name>
    <dbReference type="NCBI Taxonomy" id="1895771"/>
    <lineage>
        <taxon>Bacteria</taxon>
        <taxon>Pseudomonadati</taxon>
        <taxon>Candidatus Kapaibacteriota</taxon>
        <taxon>Candidatus Kapaibacteriia</taxon>
        <taxon>Candidatus Kapaibacteriales</taxon>
        <taxon>Candidatus Kapaibacteriaceae</taxon>
        <taxon>Candidatus Kapaibacterium</taxon>
    </lineage>
</organism>
<comment type="similarity">
    <text evidence="2 8 9">Belongs to the universal ribosomal protein uS5 family.</text>
</comment>
<reference evidence="11 12" key="1">
    <citation type="submission" date="2016-09" db="EMBL/GenBank/DDBJ databases">
        <title>Genome-resolved meta-omics ties microbial dynamics to process performance in biotechnology for thiocyanate degradation.</title>
        <authorList>
            <person name="Kantor R.S."/>
            <person name="Huddy R.J."/>
            <person name="Iyer R."/>
            <person name="Thomas B.C."/>
            <person name="Brown C.T."/>
            <person name="Anantharaman K."/>
            <person name="Tringe S."/>
            <person name="Hettich R.L."/>
            <person name="Harrison S.T."/>
            <person name="Banfield J.F."/>
        </authorList>
    </citation>
    <scope>NUCLEOTIDE SEQUENCE [LARGE SCALE GENOMIC DNA]</scope>
    <source>
        <strain evidence="11">59-99</strain>
    </source>
</reference>
<dbReference type="GO" id="GO:0015935">
    <property type="term" value="C:small ribosomal subunit"/>
    <property type="evidence" value="ECO:0007669"/>
    <property type="project" value="InterPro"/>
</dbReference>
<comment type="domain">
    <text evidence="8">The N-terminal domain interacts with the head of the 30S subunit; the C-terminal domain interacts with the body and contacts protein S4. The interaction surface between S4 and S5 is involved in control of translational fidelity.</text>
</comment>
<dbReference type="InterPro" id="IPR000851">
    <property type="entry name" value="Ribosomal_uS5"/>
</dbReference>
<accession>A0A1M3KY40</accession>
<dbReference type="GO" id="GO:0005737">
    <property type="term" value="C:cytoplasm"/>
    <property type="evidence" value="ECO:0007669"/>
    <property type="project" value="UniProtKB-ARBA"/>
</dbReference>
<dbReference type="GO" id="GO:0003735">
    <property type="term" value="F:structural constituent of ribosome"/>
    <property type="evidence" value="ECO:0007669"/>
    <property type="project" value="UniProtKB-UniRule"/>
</dbReference>
<dbReference type="HAMAP" id="MF_01307_B">
    <property type="entry name" value="Ribosomal_uS5_B"/>
    <property type="match status" value="1"/>
</dbReference>
<dbReference type="InterPro" id="IPR018192">
    <property type="entry name" value="Ribosomal_uS5_N_CS"/>
</dbReference>
<comment type="caution">
    <text evidence="11">The sequence shown here is derived from an EMBL/GenBank/DDBJ whole genome shotgun (WGS) entry which is preliminary data.</text>
</comment>
<evidence type="ECO:0000313" key="12">
    <source>
        <dbReference type="Proteomes" id="UP000184233"/>
    </source>
</evidence>
<dbReference type="SUPFAM" id="SSF54768">
    <property type="entry name" value="dsRNA-binding domain-like"/>
    <property type="match status" value="1"/>
</dbReference>